<dbReference type="Gene3D" id="3.40.50.10090">
    <property type="match status" value="2"/>
</dbReference>
<proteinExistence type="predicted"/>
<dbReference type="AlphaFoldDB" id="A0A7W8MGE7"/>
<comment type="caution">
    <text evidence="2">The sequence shown here is derived from an EMBL/GenBank/DDBJ whole genome shotgun (WGS) entry which is preliminary data.</text>
</comment>
<dbReference type="SUPFAM" id="SSF69618">
    <property type="entry name" value="HemD-like"/>
    <property type="match status" value="1"/>
</dbReference>
<evidence type="ECO:0000313" key="3">
    <source>
        <dbReference type="Proteomes" id="UP000566663"/>
    </source>
</evidence>
<dbReference type="Pfam" id="PF02602">
    <property type="entry name" value="HEM4"/>
    <property type="match status" value="1"/>
</dbReference>
<evidence type="ECO:0000313" key="2">
    <source>
        <dbReference type="EMBL" id="MBB5291855.1"/>
    </source>
</evidence>
<sequence>MTGLGFEPLVAPLLRIEPIPQPAPDLTGVDALAFTSRNGVAAFARLSGERTLPVFTVGDATAGAARAAGFAVVRSAAGALADLVRLLAEAAPGPVLAPGALEPSGDLQALLAGRAEVRTLPVYRAVETGAAPPAAFDALLIHSPRAARAVAACGRFAGQTAVVISEAAAAPLTASAGLETRIAARPDEAALFEALGKPAPRV</sequence>
<dbReference type="EC" id="4.2.1.75" evidence="2"/>
<keyword evidence="3" id="KW-1185">Reference proteome</keyword>
<dbReference type="EMBL" id="JACHFZ010000002">
    <property type="protein sequence ID" value="MBB5291855.1"/>
    <property type="molecule type" value="Genomic_DNA"/>
</dbReference>
<protein>
    <submittedName>
        <fullName evidence="2">Uroporphyrinogen-III synthase</fullName>
        <ecNumber evidence="2">4.2.1.75</ecNumber>
    </submittedName>
</protein>
<organism evidence="2 3">
    <name type="scientific">Brevundimonas basaltis</name>
    <dbReference type="NCBI Taxonomy" id="472166"/>
    <lineage>
        <taxon>Bacteria</taxon>
        <taxon>Pseudomonadati</taxon>
        <taxon>Pseudomonadota</taxon>
        <taxon>Alphaproteobacteria</taxon>
        <taxon>Caulobacterales</taxon>
        <taxon>Caulobacteraceae</taxon>
        <taxon>Brevundimonas</taxon>
    </lineage>
</organism>
<evidence type="ECO:0000259" key="1">
    <source>
        <dbReference type="Pfam" id="PF02602"/>
    </source>
</evidence>
<dbReference type="GO" id="GO:0004852">
    <property type="term" value="F:uroporphyrinogen-III synthase activity"/>
    <property type="evidence" value="ECO:0007669"/>
    <property type="project" value="UniProtKB-EC"/>
</dbReference>
<feature type="domain" description="Tetrapyrrole biosynthesis uroporphyrinogen III synthase" evidence="1">
    <location>
        <begin position="4"/>
        <end position="193"/>
    </location>
</feature>
<accession>A0A7W8MGE7</accession>
<gene>
    <name evidence="2" type="ORF">HNQ67_001369</name>
</gene>
<name>A0A7W8MGE7_9CAUL</name>
<dbReference type="RefSeq" id="WP_246347474.1">
    <property type="nucleotide sequence ID" value="NZ_BAAAFF010000005.1"/>
</dbReference>
<dbReference type="InterPro" id="IPR036108">
    <property type="entry name" value="4pyrrol_syn_uPrphyn_synt_sf"/>
</dbReference>
<keyword evidence="2" id="KW-0456">Lyase</keyword>
<dbReference type="GO" id="GO:0033014">
    <property type="term" value="P:tetrapyrrole biosynthetic process"/>
    <property type="evidence" value="ECO:0007669"/>
    <property type="project" value="InterPro"/>
</dbReference>
<dbReference type="Proteomes" id="UP000566663">
    <property type="component" value="Unassembled WGS sequence"/>
</dbReference>
<reference evidence="2 3" key="1">
    <citation type="submission" date="2020-08" db="EMBL/GenBank/DDBJ databases">
        <title>Genomic Encyclopedia of Type Strains, Phase IV (KMG-IV): sequencing the most valuable type-strain genomes for metagenomic binning, comparative biology and taxonomic classification.</title>
        <authorList>
            <person name="Goeker M."/>
        </authorList>
    </citation>
    <scope>NUCLEOTIDE SEQUENCE [LARGE SCALE GENOMIC DNA]</scope>
    <source>
        <strain evidence="2 3">DSM 25335</strain>
    </source>
</reference>
<dbReference type="InterPro" id="IPR003754">
    <property type="entry name" value="4pyrrol_synth_uPrphyn_synth"/>
</dbReference>